<dbReference type="OrthoDB" id="9810867at2"/>
<evidence type="ECO:0000256" key="3">
    <source>
        <dbReference type="ARBA" id="ARBA00022759"/>
    </source>
</evidence>
<dbReference type="PANTHER" id="PTHR33992:SF1">
    <property type="entry name" value="RIBONUCLEASE P PROTEIN COMPONENT"/>
    <property type="match status" value="1"/>
</dbReference>
<evidence type="ECO:0000256" key="7">
    <source>
        <dbReference type="NCBIfam" id="TIGR00188"/>
    </source>
</evidence>
<keyword evidence="4 6" id="KW-0378">Hydrolase</keyword>
<dbReference type="InterPro" id="IPR020568">
    <property type="entry name" value="Ribosomal_Su5_D2-typ_SF"/>
</dbReference>
<keyword evidence="5 6" id="KW-0694">RNA-binding</keyword>
<dbReference type="GO" id="GO:0042781">
    <property type="term" value="F:3'-tRNA processing endoribonuclease activity"/>
    <property type="evidence" value="ECO:0007669"/>
    <property type="project" value="TreeGrafter"/>
</dbReference>
<evidence type="ECO:0000256" key="6">
    <source>
        <dbReference type="HAMAP-Rule" id="MF_00227"/>
    </source>
</evidence>
<name>A0A1N6IEP2_9BACT</name>
<dbReference type="Gene3D" id="3.30.230.10">
    <property type="match status" value="1"/>
</dbReference>
<keyword evidence="1 6" id="KW-0819">tRNA processing</keyword>
<evidence type="ECO:0000256" key="1">
    <source>
        <dbReference type="ARBA" id="ARBA00022694"/>
    </source>
</evidence>
<dbReference type="GO" id="GO:0000049">
    <property type="term" value="F:tRNA binding"/>
    <property type="evidence" value="ECO:0007669"/>
    <property type="project" value="UniProtKB-UniRule"/>
</dbReference>
<dbReference type="STRING" id="1121457.SAMN02745161_2676"/>
<comment type="subunit">
    <text evidence="6">Consists of a catalytic RNA component (M1 or rnpB) and a protein subunit.</text>
</comment>
<comment type="catalytic activity">
    <reaction evidence="6">
        <text>Endonucleolytic cleavage of RNA, removing 5'-extranucleotides from tRNA precursor.</text>
        <dbReference type="EC" id="3.1.26.5"/>
    </reaction>
</comment>
<proteinExistence type="inferred from homology"/>
<gene>
    <name evidence="6" type="primary">rnpA</name>
    <name evidence="8" type="ORF">SAMN02745161_2676</name>
</gene>
<dbReference type="GO" id="GO:0001682">
    <property type="term" value="P:tRNA 5'-leader removal"/>
    <property type="evidence" value="ECO:0007669"/>
    <property type="project" value="UniProtKB-UniRule"/>
</dbReference>
<protein>
    <recommendedName>
        <fullName evidence="6 7">Ribonuclease P protein component</fullName>
        <shortName evidence="6">RNase P protein</shortName>
        <shortName evidence="6">RNaseP protein</shortName>
        <ecNumber evidence="6 7">3.1.26.5</ecNumber>
    </recommendedName>
    <alternativeName>
        <fullName evidence="6">Protein C5</fullName>
    </alternativeName>
</protein>
<dbReference type="InterPro" id="IPR014721">
    <property type="entry name" value="Ribsml_uS5_D2-typ_fold_subgr"/>
</dbReference>
<dbReference type="Pfam" id="PF00825">
    <property type="entry name" value="Ribonuclease_P"/>
    <property type="match status" value="1"/>
</dbReference>
<reference evidence="9" key="1">
    <citation type="submission" date="2016-11" db="EMBL/GenBank/DDBJ databases">
        <authorList>
            <person name="Varghese N."/>
            <person name="Submissions S."/>
        </authorList>
    </citation>
    <scope>NUCLEOTIDE SEQUENCE [LARGE SCALE GENOMIC DNA]</scope>
    <source>
        <strain evidence="9">DSM 17456</strain>
    </source>
</reference>
<evidence type="ECO:0000313" key="8">
    <source>
        <dbReference type="EMBL" id="SIO30483.1"/>
    </source>
</evidence>
<dbReference type="InterPro" id="IPR000100">
    <property type="entry name" value="RNase_P"/>
</dbReference>
<dbReference type="SUPFAM" id="SSF54211">
    <property type="entry name" value="Ribosomal protein S5 domain 2-like"/>
    <property type="match status" value="1"/>
</dbReference>
<dbReference type="NCBIfam" id="TIGR00188">
    <property type="entry name" value="rnpA"/>
    <property type="match status" value="1"/>
</dbReference>
<dbReference type="EC" id="3.1.26.5" evidence="6 7"/>
<dbReference type="HAMAP" id="MF_00227">
    <property type="entry name" value="RNase_P"/>
    <property type="match status" value="1"/>
</dbReference>
<dbReference type="EMBL" id="FSRG01000006">
    <property type="protein sequence ID" value="SIO30483.1"/>
    <property type="molecule type" value="Genomic_DNA"/>
</dbReference>
<comment type="function">
    <text evidence="6">RNaseP catalyzes the removal of the 5'-leader sequence from pre-tRNA to produce the mature 5'-terminus. It can also cleave other RNA substrates such as 4.5S RNA. The protein component plays an auxiliary but essential role in vivo by binding to the 5'-leader sequence and broadening the substrate specificity of the ribozyme.</text>
</comment>
<dbReference type="RefSeq" id="WP_074217432.1">
    <property type="nucleotide sequence ID" value="NZ_FSRG01000006.1"/>
</dbReference>
<dbReference type="GO" id="GO:0030677">
    <property type="term" value="C:ribonuclease P complex"/>
    <property type="evidence" value="ECO:0007669"/>
    <property type="project" value="TreeGrafter"/>
</dbReference>
<evidence type="ECO:0000256" key="5">
    <source>
        <dbReference type="ARBA" id="ARBA00022884"/>
    </source>
</evidence>
<evidence type="ECO:0000313" key="9">
    <source>
        <dbReference type="Proteomes" id="UP000184694"/>
    </source>
</evidence>
<dbReference type="PANTHER" id="PTHR33992">
    <property type="entry name" value="RIBONUCLEASE P PROTEIN COMPONENT"/>
    <property type="match status" value="1"/>
</dbReference>
<dbReference type="AlphaFoldDB" id="A0A1N6IEP2"/>
<organism evidence="8 9">
    <name type="scientific">Halodesulfovibrio marinisediminis DSM 17456</name>
    <dbReference type="NCBI Taxonomy" id="1121457"/>
    <lineage>
        <taxon>Bacteria</taxon>
        <taxon>Pseudomonadati</taxon>
        <taxon>Thermodesulfobacteriota</taxon>
        <taxon>Desulfovibrionia</taxon>
        <taxon>Desulfovibrionales</taxon>
        <taxon>Desulfovibrionaceae</taxon>
        <taxon>Halodesulfovibrio</taxon>
    </lineage>
</organism>
<comment type="similarity">
    <text evidence="6">Belongs to the RnpA family.</text>
</comment>
<keyword evidence="3 6" id="KW-0255">Endonuclease</keyword>
<sequence>MICLTFPRTHRLTRRPEFVKCYDDGRRYFSKNFVLFVLEKEESLAPWRVGLAVTKKTGSAVQRNRVKRVLREFFRLNQREIPNGIDLVVVPKRRLDPERVDLHFVTQELLPIIHKLRERSAQDGEDEA</sequence>
<keyword evidence="9" id="KW-1185">Reference proteome</keyword>
<dbReference type="Proteomes" id="UP000184694">
    <property type="component" value="Unassembled WGS sequence"/>
</dbReference>
<keyword evidence="2 6" id="KW-0540">Nuclease</keyword>
<evidence type="ECO:0000256" key="2">
    <source>
        <dbReference type="ARBA" id="ARBA00022722"/>
    </source>
</evidence>
<evidence type="ECO:0000256" key="4">
    <source>
        <dbReference type="ARBA" id="ARBA00022801"/>
    </source>
</evidence>
<dbReference type="GO" id="GO:0004526">
    <property type="term" value="F:ribonuclease P activity"/>
    <property type="evidence" value="ECO:0007669"/>
    <property type="project" value="UniProtKB-UniRule"/>
</dbReference>
<accession>A0A1N6IEP2</accession>